<proteinExistence type="predicted"/>
<dbReference type="InterPro" id="IPR010461">
    <property type="entry name" value="ComK"/>
</dbReference>
<dbReference type="Proteomes" id="UP000339690">
    <property type="component" value="Chromosome"/>
</dbReference>
<protein>
    <recommendedName>
        <fullName evidence="3">Competence protein ComK</fullName>
    </recommendedName>
</protein>
<evidence type="ECO:0008006" key="3">
    <source>
        <dbReference type="Google" id="ProtNLM"/>
    </source>
</evidence>
<gene>
    <name evidence="1" type="ORF">GI584_20155</name>
</gene>
<dbReference type="Pfam" id="PF06338">
    <property type="entry name" value="ComK"/>
    <property type="match status" value="1"/>
</dbReference>
<accession>A0A5Q2TNB5</accession>
<keyword evidence="2" id="KW-1185">Reference proteome</keyword>
<reference evidence="1 2" key="1">
    <citation type="submission" date="2019-11" db="EMBL/GenBank/DDBJ databases">
        <title>Gracilibacillus salitolerans sp. nov., a moderate halophile isolated from a saline soil in northwest China.</title>
        <authorList>
            <person name="Gan L."/>
        </authorList>
    </citation>
    <scope>NUCLEOTIDE SEQUENCE [LARGE SCALE GENOMIC DNA]</scope>
    <source>
        <strain evidence="1 2">SCU50</strain>
    </source>
</reference>
<sequence>MKNNYRITSDTMAIFPMYDTLYQSSILEYDEAITKKEKPLDIIKENCIHYGSSYQGRKASVQHHLDFHQKSPIPIQPTKKLYTFPTQSARSIDCIWLFYHAIKHLENKQQHTAITFTNGEVVNVAPSLYTIQQQYHRTGMIKVLMEQLM</sequence>
<dbReference type="AlphaFoldDB" id="A0A5Q2TNB5"/>
<evidence type="ECO:0000313" key="1">
    <source>
        <dbReference type="EMBL" id="QGH36215.1"/>
    </source>
</evidence>
<name>A0A5Q2TNB5_9BACI</name>
<dbReference type="KEGG" id="grc:GI584_20155"/>
<evidence type="ECO:0000313" key="2">
    <source>
        <dbReference type="Proteomes" id="UP000339690"/>
    </source>
</evidence>
<dbReference type="RefSeq" id="WP_153792389.1">
    <property type="nucleotide sequence ID" value="NZ_CP045915.1"/>
</dbReference>
<organism evidence="1 2">
    <name type="scientific">Gracilibacillus salitolerans</name>
    <dbReference type="NCBI Taxonomy" id="2663022"/>
    <lineage>
        <taxon>Bacteria</taxon>
        <taxon>Bacillati</taxon>
        <taxon>Bacillota</taxon>
        <taxon>Bacilli</taxon>
        <taxon>Bacillales</taxon>
        <taxon>Bacillaceae</taxon>
        <taxon>Gracilibacillus</taxon>
    </lineage>
</organism>
<dbReference type="EMBL" id="CP045915">
    <property type="protein sequence ID" value="QGH36215.1"/>
    <property type="molecule type" value="Genomic_DNA"/>
</dbReference>
<dbReference type="GO" id="GO:0030420">
    <property type="term" value="P:establishment of competence for transformation"/>
    <property type="evidence" value="ECO:0007669"/>
    <property type="project" value="InterPro"/>
</dbReference>